<dbReference type="GO" id="GO:0016020">
    <property type="term" value="C:membrane"/>
    <property type="evidence" value="ECO:0007669"/>
    <property type="project" value="UniProtKB-SubCell"/>
</dbReference>
<organism evidence="8 9">
    <name type="scientific">Pseudoduganella rivuli</name>
    <dbReference type="NCBI Taxonomy" id="2666085"/>
    <lineage>
        <taxon>Bacteria</taxon>
        <taxon>Pseudomonadati</taxon>
        <taxon>Pseudomonadota</taxon>
        <taxon>Betaproteobacteria</taxon>
        <taxon>Burkholderiales</taxon>
        <taxon>Oxalobacteraceae</taxon>
        <taxon>Telluria group</taxon>
        <taxon>Pseudoduganella</taxon>
    </lineage>
</organism>
<evidence type="ECO:0000313" key="8">
    <source>
        <dbReference type="EMBL" id="MRV72058.1"/>
    </source>
</evidence>
<name>A0A7X2ILQ4_9BURK</name>
<dbReference type="PANTHER" id="PTHR24421:SF58">
    <property type="entry name" value="SIGNAL TRANSDUCTION HISTIDINE-PROTEIN KINASE_PHOSPHATASE UHPB"/>
    <property type="match status" value="1"/>
</dbReference>
<dbReference type="Pfam" id="PF07730">
    <property type="entry name" value="HisKA_3"/>
    <property type="match status" value="1"/>
</dbReference>
<dbReference type="Gene3D" id="6.10.340.10">
    <property type="match status" value="1"/>
</dbReference>
<feature type="transmembrane region" description="Helical" evidence="6">
    <location>
        <begin position="131"/>
        <end position="150"/>
    </location>
</feature>
<keyword evidence="2" id="KW-0597">Phosphoprotein</keyword>
<dbReference type="SMART" id="SM00387">
    <property type="entry name" value="HATPase_c"/>
    <property type="match status" value="1"/>
</dbReference>
<dbReference type="InterPro" id="IPR036890">
    <property type="entry name" value="HATPase_C_sf"/>
</dbReference>
<dbReference type="CDD" id="cd06225">
    <property type="entry name" value="HAMP"/>
    <property type="match status" value="1"/>
</dbReference>
<dbReference type="GO" id="GO:0000155">
    <property type="term" value="F:phosphorelay sensor kinase activity"/>
    <property type="evidence" value="ECO:0007669"/>
    <property type="project" value="InterPro"/>
</dbReference>
<dbReference type="GO" id="GO:0046983">
    <property type="term" value="F:protein dimerization activity"/>
    <property type="evidence" value="ECO:0007669"/>
    <property type="project" value="InterPro"/>
</dbReference>
<dbReference type="PANTHER" id="PTHR24421">
    <property type="entry name" value="NITRATE/NITRITE SENSOR PROTEIN NARX-RELATED"/>
    <property type="match status" value="1"/>
</dbReference>
<feature type="domain" description="HAMP" evidence="7">
    <location>
        <begin position="151"/>
        <end position="203"/>
    </location>
</feature>
<dbReference type="PROSITE" id="PS51257">
    <property type="entry name" value="PROKAR_LIPOPROTEIN"/>
    <property type="match status" value="1"/>
</dbReference>
<evidence type="ECO:0000259" key="7">
    <source>
        <dbReference type="PROSITE" id="PS50885"/>
    </source>
</evidence>
<gene>
    <name evidence="8" type="ORF">GJ700_10065</name>
</gene>
<proteinExistence type="predicted"/>
<protein>
    <submittedName>
        <fullName evidence="8">HAMP domain-containing protein</fullName>
    </submittedName>
</protein>
<dbReference type="Pfam" id="PF02518">
    <property type="entry name" value="HATPase_c"/>
    <property type="match status" value="1"/>
</dbReference>
<comment type="subcellular location">
    <subcellularLocation>
        <location evidence="1">Membrane</location>
    </subcellularLocation>
</comment>
<evidence type="ECO:0000256" key="5">
    <source>
        <dbReference type="ARBA" id="ARBA00023012"/>
    </source>
</evidence>
<keyword evidence="6" id="KW-0812">Transmembrane</keyword>
<reference evidence="8 9" key="1">
    <citation type="submission" date="2019-11" db="EMBL/GenBank/DDBJ databases">
        <title>Novel species isolated from a subtropical stream in China.</title>
        <authorList>
            <person name="Lu H."/>
        </authorList>
    </citation>
    <scope>NUCLEOTIDE SEQUENCE [LARGE SCALE GENOMIC DNA]</scope>
    <source>
        <strain evidence="8 9">FT92W</strain>
    </source>
</reference>
<keyword evidence="6" id="KW-1133">Transmembrane helix</keyword>
<dbReference type="InterPro" id="IPR003594">
    <property type="entry name" value="HATPase_dom"/>
</dbReference>
<feature type="transmembrane region" description="Helical" evidence="6">
    <location>
        <begin position="46"/>
        <end position="64"/>
    </location>
</feature>
<evidence type="ECO:0000313" key="9">
    <source>
        <dbReference type="Proteomes" id="UP000446768"/>
    </source>
</evidence>
<keyword evidence="3" id="KW-0808">Transferase</keyword>
<evidence type="ECO:0000256" key="3">
    <source>
        <dbReference type="ARBA" id="ARBA00022679"/>
    </source>
</evidence>
<dbReference type="InterPro" id="IPR011712">
    <property type="entry name" value="Sig_transdc_His_kin_sub3_dim/P"/>
</dbReference>
<keyword evidence="4" id="KW-0418">Kinase</keyword>
<dbReference type="Gene3D" id="3.30.565.10">
    <property type="entry name" value="Histidine kinase-like ATPase, C-terminal domain"/>
    <property type="match status" value="1"/>
</dbReference>
<accession>A0A7X2ILQ4</accession>
<dbReference type="RefSeq" id="WP_154373218.1">
    <property type="nucleotide sequence ID" value="NZ_WKJJ01000005.1"/>
</dbReference>
<evidence type="ECO:0000256" key="2">
    <source>
        <dbReference type="ARBA" id="ARBA00022553"/>
    </source>
</evidence>
<evidence type="ECO:0000256" key="4">
    <source>
        <dbReference type="ARBA" id="ARBA00022777"/>
    </source>
</evidence>
<dbReference type="Proteomes" id="UP000446768">
    <property type="component" value="Unassembled WGS sequence"/>
</dbReference>
<dbReference type="PROSITE" id="PS50885">
    <property type="entry name" value="HAMP"/>
    <property type="match status" value="1"/>
</dbReference>
<dbReference type="AlphaFoldDB" id="A0A7X2ILQ4"/>
<evidence type="ECO:0000256" key="1">
    <source>
        <dbReference type="ARBA" id="ARBA00004370"/>
    </source>
</evidence>
<dbReference type="InterPro" id="IPR003660">
    <property type="entry name" value="HAMP_dom"/>
</dbReference>
<keyword evidence="9" id="KW-1185">Reference proteome</keyword>
<comment type="caution">
    <text evidence="8">The sequence shown here is derived from an EMBL/GenBank/DDBJ whole genome shotgun (WGS) entry which is preliminary data.</text>
</comment>
<keyword evidence="6" id="KW-0472">Membrane</keyword>
<dbReference type="InterPro" id="IPR050482">
    <property type="entry name" value="Sensor_HK_TwoCompSys"/>
</dbReference>
<dbReference type="CDD" id="cd16917">
    <property type="entry name" value="HATPase_UhpB-NarQ-NarX-like"/>
    <property type="match status" value="1"/>
</dbReference>
<evidence type="ECO:0000256" key="6">
    <source>
        <dbReference type="SAM" id="Phobius"/>
    </source>
</evidence>
<dbReference type="EMBL" id="WKJJ01000005">
    <property type="protein sequence ID" value="MRV72058.1"/>
    <property type="molecule type" value="Genomic_DNA"/>
</dbReference>
<dbReference type="SMART" id="SM00304">
    <property type="entry name" value="HAMP"/>
    <property type="match status" value="1"/>
</dbReference>
<sequence length="421" mass="45151">MDLRRRLTGSLGLLLGCLMAVATVIQFYSLRADIDAEISASARMVNVLLAADSTGSGAMAALLPDTGIRHLRIRTAGQPAVQPEPHPLLAWLGLAPPPQDEREIRIGGQTLYIAPHPGSEISERWRDTVRIWYTLLFFSGTTLLVVWWAADRALRPVRALEEGLHRLARGETDPALPPFALREFRQVAGAIERLATALAESRAAQHALARDLISVQENERKALARELHDDMGQTLTALNATAAHLARNAGKLAPGEVAECANDMRRDIRASGEQLRAMLKSLRPHGLHASGLERAVAELVDSWQGRGTGIAFTTSLQPTVVEVAEMTALTLYRVVQEAVTNVVRHSRASHCTVELSCTDEQVRVAVTDDGAGLPAAPGAWRGGLLGMRERVEMAGGALSLLPNCGGGLRLVAVLPAGGVLA</sequence>
<keyword evidence="5" id="KW-0902">Two-component regulatory system</keyword>
<dbReference type="SUPFAM" id="SSF55874">
    <property type="entry name" value="ATPase domain of HSP90 chaperone/DNA topoisomerase II/histidine kinase"/>
    <property type="match status" value="1"/>
</dbReference>
<dbReference type="Pfam" id="PF00672">
    <property type="entry name" value="HAMP"/>
    <property type="match status" value="1"/>
</dbReference>
<dbReference type="Gene3D" id="1.20.5.1930">
    <property type="match status" value="1"/>
</dbReference>